<evidence type="ECO:0000313" key="9">
    <source>
        <dbReference type="EMBL" id="MFC5894812.1"/>
    </source>
</evidence>
<reference evidence="10" key="1">
    <citation type="journal article" date="2019" name="Int. J. Syst. Evol. Microbiol.">
        <title>The Global Catalogue of Microorganisms (GCM) 10K type strain sequencing project: providing services to taxonomists for standard genome sequencing and annotation.</title>
        <authorList>
            <consortium name="The Broad Institute Genomics Platform"/>
            <consortium name="The Broad Institute Genome Sequencing Center for Infectious Disease"/>
            <person name="Wu L."/>
            <person name="Ma J."/>
        </authorList>
    </citation>
    <scope>NUCLEOTIDE SEQUENCE [LARGE SCALE GENOMIC DNA]</scope>
    <source>
        <strain evidence="10">CGMCC 1.15809</strain>
    </source>
</reference>
<dbReference type="SMART" id="SM00829">
    <property type="entry name" value="PKS_ER"/>
    <property type="match status" value="1"/>
</dbReference>
<evidence type="ECO:0000256" key="3">
    <source>
        <dbReference type="ARBA" id="ARBA00013190"/>
    </source>
</evidence>
<evidence type="ECO:0000256" key="2">
    <source>
        <dbReference type="ARBA" id="ARBA00008072"/>
    </source>
</evidence>
<dbReference type="EC" id="1.1.1.1" evidence="3"/>
<dbReference type="RefSeq" id="WP_345084686.1">
    <property type="nucleotide sequence ID" value="NZ_BAAAWG010000007.1"/>
</dbReference>
<evidence type="ECO:0000256" key="5">
    <source>
        <dbReference type="ARBA" id="ARBA00022833"/>
    </source>
</evidence>
<comment type="similarity">
    <text evidence="2 7">Belongs to the zinc-containing alcohol dehydrogenase family.</text>
</comment>
<keyword evidence="5 7" id="KW-0862">Zinc</keyword>
<keyword evidence="6" id="KW-0560">Oxidoreductase</keyword>
<dbReference type="InterPro" id="IPR002328">
    <property type="entry name" value="ADH_Zn_CS"/>
</dbReference>
<keyword evidence="10" id="KW-1185">Reference proteome</keyword>
<comment type="caution">
    <text evidence="9">The sequence shown here is derived from an EMBL/GenBank/DDBJ whole genome shotgun (WGS) entry which is preliminary data.</text>
</comment>
<accession>A0ABW1FK17</accession>
<dbReference type="SUPFAM" id="SSF51735">
    <property type="entry name" value="NAD(P)-binding Rossmann-fold domains"/>
    <property type="match status" value="1"/>
</dbReference>
<evidence type="ECO:0000313" key="10">
    <source>
        <dbReference type="Proteomes" id="UP001596241"/>
    </source>
</evidence>
<dbReference type="InterPro" id="IPR011032">
    <property type="entry name" value="GroES-like_sf"/>
</dbReference>
<dbReference type="PANTHER" id="PTHR42940">
    <property type="entry name" value="ALCOHOL DEHYDROGENASE 1-RELATED"/>
    <property type="match status" value="1"/>
</dbReference>
<evidence type="ECO:0000256" key="6">
    <source>
        <dbReference type="ARBA" id="ARBA00023002"/>
    </source>
</evidence>
<proteinExistence type="inferred from homology"/>
<dbReference type="PANTHER" id="PTHR42940:SF7">
    <property type="entry name" value="ALCOHOL DEHYDROGENASE-LIKE N-TERMINAL DOMAIN-CONTAINING PROTEIN"/>
    <property type="match status" value="1"/>
</dbReference>
<dbReference type="InterPro" id="IPR020843">
    <property type="entry name" value="ER"/>
</dbReference>
<evidence type="ECO:0000259" key="8">
    <source>
        <dbReference type="SMART" id="SM00829"/>
    </source>
</evidence>
<comment type="cofactor">
    <cofactor evidence="1 7">
        <name>Zn(2+)</name>
        <dbReference type="ChEBI" id="CHEBI:29105"/>
    </cofactor>
</comment>
<sequence length="355" mass="36255">MTTSMSTSTGPSTTYRAVEATTDGNFTLVERELRLPGAGQVRVAVEACGVCHSDVAGILNLTGKRPAGTPVVPGHEVIGRIDAVGAEVSGWRVGQRVGLGYLGGHCGACASCRRGDFVHCADQPVLGDSQDGGYAEYVIARASGLVAVDEDLSAAELAPLMCAGLTVHHALRESAARAGDLVAVQGIGGLGHLGVQYARAMGFRVAAIARGRRKRELALELGAHHFIDSTETDPAQALQALGGAKVILATASHGGSMSPLVDGLAVRGQLVVVGVAMDPVEVLTPSLIMGGRSIVGSLTGTPSDNEDNVAFAGAHGVRPMTETVALDRAGDAYAKMMAGDARFRMVLATGAEPAA</sequence>
<gene>
    <name evidence="9" type="ORF">ACFP3M_18575</name>
</gene>
<evidence type="ECO:0000256" key="4">
    <source>
        <dbReference type="ARBA" id="ARBA00022723"/>
    </source>
</evidence>
<dbReference type="Pfam" id="PF00107">
    <property type="entry name" value="ADH_zinc_N"/>
    <property type="match status" value="1"/>
</dbReference>
<dbReference type="SUPFAM" id="SSF50129">
    <property type="entry name" value="GroES-like"/>
    <property type="match status" value="1"/>
</dbReference>
<dbReference type="Proteomes" id="UP001596241">
    <property type="component" value="Unassembled WGS sequence"/>
</dbReference>
<dbReference type="Gene3D" id="3.40.50.720">
    <property type="entry name" value="NAD(P)-binding Rossmann-like Domain"/>
    <property type="match status" value="1"/>
</dbReference>
<dbReference type="Pfam" id="PF08240">
    <property type="entry name" value="ADH_N"/>
    <property type="match status" value="1"/>
</dbReference>
<name>A0ABW1FK17_9ACTN</name>
<protein>
    <recommendedName>
        <fullName evidence="3">alcohol dehydrogenase</fullName>
        <ecNumber evidence="3">1.1.1.1</ecNumber>
    </recommendedName>
</protein>
<dbReference type="PROSITE" id="PS00059">
    <property type="entry name" value="ADH_ZINC"/>
    <property type="match status" value="1"/>
</dbReference>
<dbReference type="EMBL" id="JBHSPW010000008">
    <property type="protein sequence ID" value="MFC5894812.1"/>
    <property type="molecule type" value="Genomic_DNA"/>
</dbReference>
<dbReference type="InterPro" id="IPR013149">
    <property type="entry name" value="ADH-like_C"/>
</dbReference>
<dbReference type="CDD" id="cd08296">
    <property type="entry name" value="CAD_like"/>
    <property type="match status" value="1"/>
</dbReference>
<organism evidence="9 10">
    <name type="scientific">Streptomyces ramulosus</name>
    <dbReference type="NCBI Taxonomy" id="47762"/>
    <lineage>
        <taxon>Bacteria</taxon>
        <taxon>Bacillati</taxon>
        <taxon>Actinomycetota</taxon>
        <taxon>Actinomycetes</taxon>
        <taxon>Kitasatosporales</taxon>
        <taxon>Streptomycetaceae</taxon>
        <taxon>Streptomyces</taxon>
    </lineage>
</organism>
<evidence type="ECO:0000256" key="7">
    <source>
        <dbReference type="RuleBase" id="RU361277"/>
    </source>
</evidence>
<feature type="domain" description="Enoyl reductase (ER)" evidence="8">
    <location>
        <begin position="21"/>
        <end position="347"/>
    </location>
</feature>
<dbReference type="InterPro" id="IPR013154">
    <property type="entry name" value="ADH-like_N"/>
</dbReference>
<dbReference type="Gene3D" id="3.90.180.10">
    <property type="entry name" value="Medium-chain alcohol dehydrogenases, catalytic domain"/>
    <property type="match status" value="1"/>
</dbReference>
<evidence type="ECO:0000256" key="1">
    <source>
        <dbReference type="ARBA" id="ARBA00001947"/>
    </source>
</evidence>
<dbReference type="InterPro" id="IPR036291">
    <property type="entry name" value="NAD(P)-bd_dom_sf"/>
</dbReference>
<keyword evidence="4 7" id="KW-0479">Metal-binding</keyword>